<keyword evidence="2" id="KW-1185">Reference proteome</keyword>
<reference evidence="1 2" key="1">
    <citation type="submission" date="2016-10" db="EMBL/GenBank/DDBJ databases">
        <authorList>
            <person name="de Groot N.N."/>
        </authorList>
    </citation>
    <scope>NUCLEOTIDE SEQUENCE [LARGE SCALE GENOMIC DNA]</scope>
    <source>
        <strain evidence="1 2">CGMCC 4.1877</strain>
    </source>
</reference>
<protein>
    <submittedName>
        <fullName evidence="1">Uncharacterized protein</fullName>
    </submittedName>
</protein>
<evidence type="ECO:0000313" key="2">
    <source>
        <dbReference type="Proteomes" id="UP000199614"/>
    </source>
</evidence>
<dbReference type="AlphaFoldDB" id="A0A1I5HM38"/>
<dbReference type="Proteomes" id="UP000199614">
    <property type="component" value="Unassembled WGS sequence"/>
</dbReference>
<sequence length="39" mass="4485">MHECLARFAAEEGVLVIGGRRKTHLFRRTPPRWARGPPD</sequence>
<name>A0A1I5HM38_PSUAM</name>
<gene>
    <name evidence="1" type="ORF">SAMN05216207_106912</name>
</gene>
<evidence type="ECO:0000313" key="1">
    <source>
        <dbReference type="EMBL" id="SFO49357.1"/>
    </source>
</evidence>
<proteinExistence type="predicted"/>
<organism evidence="1 2">
    <name type="scientific">Pseudonocardia ammonioxydans</name>
    <dbReference type="NCBI Taxonomy" id="260086"/>
    <lineage>
        <taxon>Bacteria</taxon>
        <taxon>Bacillati</taxon>
        <taxon>Actinomycetota</taxon>
        <taxon>Actinomycetes</taxon>
        <taxon>Pseudonocardiales</taxon>
        <taxon>Pseudonocardiaceae</taxon>
        <taxon>Pseudonocardia</taxon>
    </lineage>
</organism>
<dbReference type="EMBL" id="FOUY01000069">
    <property type="protein sequence ID" value="SFO49357.1"/>
    <property type="molecule type" value="Genomic_DNA"/>
</dbReference>
<accession>A0A1I5HM38</accession>